<feature type="transmembrane region" description="Helical" evidence="9">
    <location>
        <begin position="322"/>
        <end position="342"/>
    </location>
</feature>
<dbReference type="OrthoDB" id="9783920at2"/>
<dbReference type="GO" id="GO:0005304">
    <property type="term" value="F:L-valine transmembrane transporter activity"/>
    <property type="evidence" value="ECO:0007669"/>
    <property type="project" value="TreeGrafter"/>
</dbReference>
<evidence type="ECO:0000256" key="7">
    <source>
        <dbReference type="ARBA" id="ARBA00022989"/>
    </source>
</evidence>
<keyword evidence="7 9" id="KW-1133">Transmembrane helix</keyword>
<feature type="transmembrane region" description="Helical" evidence="9">
    <location>
        <begin position="36"/>
        <end position="63"/>
    </location>
</feature>
<feature type="transmembrane region" description="Helical" evidence="9">
    <location>
        <begin position="409"/>
        <end position="426"/>
    </location>
</feature>
<dbReference type="Proteomes" id="UP000295763">
    <property type="component" value="Unassembled WGS sequence"/>
</dbReference>
<comment type="similarity">
    <text evidence="2 9">Belongs to the branched chain amino acid transporter family.</text>
</comment>
<evidence type="ECO:0000313" key="11">
    <source>
        <dbReference type="Proteomes" id="UP000295763"/>
    </source>
</evidence>
<evidence type="ECO:0000256" key="1">
    <source>
        <dbReference type="ARBA" id="ARBA00004651"/>
    </source>
</evidence>
<name>A0A4R2TRX5_9PAST</name>
<evidence type="ECO:0000256" key="9">
    <source>
        <dbReference type="RuleBase" id="RU362122"/>
    </source>
</evidence>
<keyword evidence="5 9" id="KW-0812">Transmembrane</keyword>
<evidence type="ECO:0000256" key="4">
    <source>
        <dbReference type="ARBA" id="ARBA00022475"/>
    </source>
</evidence>
<comment type="caution">
    <text evidence="10">The sequence shown here is derived from an EMBL/GenBank/DDBJ whole genome shotgun (WGS) entry which is preliminary data.</text>
</comment>
<feature type="transmembrane region" description="Helical" evidence="9">
    <location>
        <begin position="187"/>
        <end position="206"/>
    </location>
</feature>
<comment type="function">
    <text evidence="9">Component of the transport system for branched-chain amino acids.</text>
</comment>
<feature type="transmembrane region" description="Helical" evidence="9">
    <location>
        <begin position="146"/>
        <end position="167"/>
    </location>
</feature>
<dbReference type="GO" id="GO:0015188">
    <property type="term" value="F:L-isoleucine transmembrane transporter activity"/>
    <property type="evidence" value="ECO:0007669"/>
    <property type="project" value="TreeGrafter"/>
</dbReference>
<keyword evidence="6 9" id="KW-0029">Amino-acid transport</keyword>
<dbReference type="GO" id="GO:0015820">
    <property type="term" value="P:L-leucine transport"/>
    <property type="evidence" value="ECO:0007669"/>
    <property type="project" value="TreeGrafter"/>
</dbReference>
<protein>
    <recommendedName>
        <fullName evidence="9">Branched-chain amino acid transport system carrier protein</fullName>
    </recommendedName>
</protein>
<feature type="transmembrane region" description="Helical" evidence="9">
    <location>
        <begin position="226"/>
        <end position="246"/>
    </location>
</feature>
<dbReference type="InterPro" id="IPR004685">
    <property type="entry name" value="Brnchd-chn_aa_trnsp_Livcs"/>
</dbReference>
<comment type="subcellular location">
    <subcellularLocation>
        <location evidence="9">Cell inner membrane</location>
        <topology evidence="9">Multi-pass membrane protein</topology>
    </subcellularLocation>
    <subcellularLocation>
        <location evidence="1">Cell membrane</location>
        <topology evidence="1">Multi-pass membrane protein</topology>
    </subcellularLocation>
</comment>
<feature type="transmembrane region" description="Helical" evidence="9">
    <location>
        <begin position="286"/>
        <end position="310"/>
    </location>
</feature>
<dbReference type="GO" id="GO:0015818">
    <property type="term" value="P:isoleucine transport"/>
    <property type="evidence" value="ECO:0007669"/>
    <property type="project" value="TreeGrafter"/>
</dbReference>
<evidence type="ECO:0000256" key="5">
    <source>
        <dbReference type="ARBA" id="ARBA00022692"/>
    </source>
</evidence>
<dbReference type="AlphaFoldDB" id="A0A4R2TRX5"/>
<evidence type="ECO:0000256" key="6">
    <source>
        <dbReference type="ARBA" id="ARBA00022970"/>
    </source>
</evidence>
<gene>
    <name evidence="10" type="ORF">EDC44_101176</name>
</gene>
<feature type="transmembrane region" description="Helical" evidence="9">
    <location>
        <begin position="75"/>
        <end position="94"/>
    </location>
</feature>
<keyword evidence="11" id="KW-1185">Reference proteome</keyword>
<feature type="transmembrane region" description="Helical" evidence="9">
    <location>
        <begin position="114"/>
        <end position="134"/>
    </location>
</feature>
<feature type="transmembrane region" description="Helical" evidence="9">
    <location>
        <begin position="348"/>
        <end position="369"/>
    </location>
</feature>
<evidence type="ECO:0000256" key="3">
    <source>
        <dbReference type="ARBA" id="ARBA00022448"/>
    </source>
</evidence>
<dbReference type="EMBL" id="SLYB01000001">
    <property type="protein sequence ID" value="TCP97792.1"/>
    <property type="molecule type" value="Genomic_DNA"/>
</dbReference>
<dbReference type="GO" id="GO:0015190">
    <property type="term" value="F:L-leucine transmembrane transporter activity"/>
    <property type="evidence" value="ECO:0007669"/>
    <property type="project" value="TreeGrafter"/>
</dbReference>
<dbReference type="PANTHER" id="PTHR30588">
    <property type="entry name" value="BRANCHED-CHAIN AMINO ACID TRANSPORT SYSTEM 2 CARRIER PROTEIN"/>
    <property type="match status" value="1"/>
</dbReference>
<keyword evidence="4" id="KW-1003">Cell membrane</keyword>
<accession>A0A4R2TRX5</accession>
<organism evidence="10 11">
    <name type="scientific">Cricetibacter osteomyelitidis</name>
    <dbReference type="NCBI Taxonomy" id="1521931"/>
    <lineage>
        <taxon>Bacteria</taxon>
        <taxon>Pseudomonadati</taxon>
        <taxon>Pseudomonadota</taxon>
        <taxon>Gammaproteobacteria</taxon>
        <taxon>Pasteurellales</taxon>
        <taxon>Pasteurellaceae</taxon>
        <taxon>Cricetibacter</taxon>
    </lineage>
</organism>
<keyword evidence="8 9" id="KW-0472">Membrane</keyword>
<proteinExistence type="inferred from homology"/>
<keyword evidence="3 9" id="KW-0813">Transport</keyword>
<feature type="transmembrane region" description="Helical" evidence="9">
    <location>
        <begin position="378"/>
        <end position="397"/>
    </location>
</feature>
<dbReference type="RefSeq" id="WP_131974417.1">
    <property type="nucleotide sequence ID" value="NZ_SLYB01000001.1"/>
</dbReference>
<evidence type="ECO:0000256" key="2">
    <source>
        <dbReference type="ARBA" id="ARBA00008540"/>
    </source>
</evidence>
<dbReference type="NCBIfam" id="TIGR00796">
    <property type="entry name" value="livcs"/>
    <property type="match status" value="1"/>
</dbReference>
<evidence type="ECO:0000313" key="10">
    <source>
        <dbReference type="EMBL" id="TCP97792.1"/>
    </source>
</evidence>
<dbReference type="Pfam" id="PF05525">
    <property type="entry name" value="Branch_AA_trans"/>
    <property type="match status" value="1"/>
</dbReference>
<reference evidence="10 11" key="1">
    <citation type="submission" date="2019-03" db="EMBL/GenBank/DDBJ databases">
        <title>Genomic Encyclopedia of Type Strains, Phase IV (KMG-IV): sequencing the most valuable type-strain genomes for metagenomic binning, comparative biology and taxonomic classification.</title>
        <authorList>
            <person name="Goeker M."/>
        </authorList>
    </citation>
    <scope>NUCLEOTIDE SEQUENCE [LARGE SCALE GENOMIC DNA]</scope>
    <source>
        <strain evidence="10 11">DSM 28404</strain>
    </source>
</reference>
<evidence type="ECO:0000256" key="8">
    <source>
        <dbReference type="ARBA" id="ARBA00023136"/>
    </source>
</evidence>
<dbReference type="PANTHER" id="PTHR30588:SF7">
    <property type="entry name" value="BRANCHED-CHAIN AMINO ACID CARRIER PROTEIN SAOUHSC_01411-RELATED"/>
    <property type="match status" value="1"/>
</dbReference>
<dbReference type="GO" id="GO:0005886">
    <property type="term" value="C:plasma membrane"/>
    <property type="evidence" value="ECO:0007669"/>
    <property type="project" value="UniProtKB-SubCell"/>
</dbReference>
<feature type="transmembrane region" description="Helical" evidence="9">
    <location>
        <begin position="7"/>
        <end position="24"/>
    </location>
</feature>
<sequence length="429" mass="46953">MTKNTFVVGFMLFAMFFGAGNLIFPPRLGLENATGFWFAVIGFVITGVGLPLIAIIVSSYYHGGYKKTLDKIHPWFSLIFLSAIYLSIGPFFAIPRTAATAYEMAVIPFVGTGGSNSLLIFTALYFLLALWLSINPSKMVERIGAILTPVLLLTILALVVRTIFLLADAPVIEHNIVNESPFFTGMLQGYLTMDALASIAFSVIVIMSIRNRGISTDNSLTKQTTLAGIIAAVFLALIYIALAWIGRNMPISDLVLQEITQKNQDIGTYILNSAATLAFGEFGRTLLGIIVSLACLTTTIGLIASVSEYFNEIYHRISYKTYAVIFALIGFVISNQGLNVVITKSVPVLLILYPISITIILLLFINILIKLPLLVQRITIGFVSIISILSVAEVPFTQSLPLKNYSMEWIPFALAGLLIGVLIRLFRKS</sequence>